<proteinExistence type="inferred from homology"/>
<dbReference type="InterPro" id="IPR001534">
    <property type="entry name" value="Transthyretin-like"/>
</dbReference>
<evidence type="ECO:0000256" key="3">
    <source>
        <dbReference type="ARBA" id="ARBA00022525"/>
    </source>
</evidence>
<comment type="caution">
    <text evidence="6">The sequence shown here is derived from an EMBL/GenBank/DDBJ whole genome shotgun (WGS) entry which is preliminary data.</text>
</comment>
<evidence type="ECO:0000313" key="6">
    <source>
        <dbReference type="EMBL" id="GMT15299.1"/>
    </source>
</evidence>
<gene>
    <name evidence="6" type="ORF">PFISCL1PPCAC_6596</name>
</gene>
<accession>A0AAV5V9V0</accession>
<dbReference type="InterPro" id="IPR038479">
    <property type="entry name" value="Transthyretin-like_sf"/>
</dbReference>
<evidence type="ECO:0000256" key="4">
    <source>
        <dbReference type="ARBA" id="ARBA00022729"/>
    </source>
</evidence>
<dbReference type="AlphaFoldDB" id="A0AAV5V9V0"/>
<organism evidence="6 7">
    <name type="scientific">Pristionchus fissidentatus</name>
    <dbReference type="NCBI Taxonomy" id="1538716"/>
    <lineage>
        <taxon>Eukaryota</taxon>
        <taxon>Metazoa</taxon>
        <taxon>Ecdysozoa</taxon>
        <taxon>Nematoda</taxon>
        <taxon>Chromadorea</taxon>
        <taxon>Rhabditida</taxon>
        <taxon>Rhabditina</taxon>
        <taxon>Diplogasteromorpha</taxon>
        <taxon>Diplogasteroidea</taxon>
        <taxon>Neodiplogasteridae</taxon>
        <taxon>Pristionchus</taxon>
    </lineage>
</organism>
<feature type="non-terminal residue" evidence="6">
    <location>
        <position position="1"/>
    </location>
</feature>
<feature type="signal peptide" evidence="5">
    <location>
        <begin position="1"/>
        <end position="25"/>
    </location>
</feature>
<protein>
    <submittedName>
        <fullName evidence="6">Uncharacterized protein</fullName>
    </submittedName>
</protein>
<dbReference type="Gene3D" id="2.60.40.3330">
    <property type="match status" value="1"/>
</dbReference>
<comment type="similarity">
    <text evidence="2">Belongs to the nematode transthyretin-like family.</text>
</comment>
<evidence type="ECO:0000256" key="1">
    <source>
        <dbReference type="ARBA" id="ARBA00004613"/>
    </source>
</evidence>
<reference evidence="6" key="1">
    <citation type="submission" date="2023-10" db="EMBL/GenBank/DDBJ databases">
        <title>Genome assembly of Pristionchus species.</title>
        <authorList>
            <person name="Yoshida K."/>
            <person name="Sommer R.J."/>
        </authorList>
    </citation>
    <scope>NUCLEOTIDE SEQUENCE</scope>
    <source>
        <strain evidence="6">RS5133</strain>
    </source>
</reference>
<keyword evidence="3" id="KW-0964">Secreted</keyword>
<evidence type="ECO:0000313" key="7">
    <source>
        <dbReference type="Proteomes" id="UP001432322"/>
    </source>
</evidence>
<evidence type="ECO:0000256" key="2">
    <source>
        <dbReference type="ARBA" id="ARBA00010112"/>
    </source>
</evidence>
<dbReference type="EMBL" id="BTSY01000002">
    <property type="protein sequence ID" value="GMT15299.1"/>
    <property type="molecule type" value="Genomic_DNA"/>
</dbReference>
<keyword evidence="7" id="KW-1185">Reference proteome</keyword>
<dbReference type="Proteomes" id="UP001432322">
    <property type="component" value="Unassembled WGS sequence"/>
</dbReference>
<comment type="subcellular location">
    <subcellularLocation>
        <location evidence="1">Secreted</location>
    </subcellularLocation>
</comment>
<dbReference type="GO" id="GO:0005576">
    <property type="term" value="C:extracellular region"/>
    <property type="evidence" value="ECO:0007669"/>
    <property type="project" value="UniProtKB-SubCell"/>
</dbReference>
<feature type="chain" id="PRO_5043708612" evidence="5">
    <location>
        <begin position="26"/>
        <end position="190"/>
    </location>
</feature>
<dbReference type="GO" id="GO:0009986">
    <property type="term" value="C:cell surface"/>
    <property type="evidence" value="ECO:0007669"/>
    <property type="project" value="InterPro"/>
</dbReference>
<name>A0AAV5V9V0_9BILA</name>
<evidence type="ECO:0000256" key="5">
    <source>
        <dbReference type="SAM" id="SignalP"/>
    </source>
</evidence>
<sequence length="190" mass="21631">TRFVRSIKVMLLPLLLVFLIVQVAGEKAGIFVSGTINCLDNGGLSRPVTEGTVELMELDFGPYHFFDSDDRFDQTNFTNSGQFNLRGSEREVVRPQFFLKFNLPCPPISYCKDPIYQSRCWDTTDPTIEFTYLTEESGAEEMNGRRLADLPPHKISCYIGVKVNSSTIDGLSCIERFFGRARKPVMKYFQ</sequence>
<keyword evidence="4 5" id="KW-0732">Signal</keyword>
<dbReference type="PANTHER" id="PTHR21700">
    <property type="entry name" value="TRANSTHYRETIN-LIKE FAMILY PROTEIN-RELATED"/>
    <property type="match status" value="1"/>
</dbReference>